<name>A0A1M6AHJ6_9BACT</name>
<dbReference type="Proteomes" id="UP000184050">
    <property type="component" value="Unassembled WGS sequence"/>
</dbReference>
<reference evidence="4 5" key="1">
    <citation type="submission" date="2016-11" db="EMBL/GenBank/DDBJ databases">
        <authorList>
            <person name="Jaros S."/>
            <person name="Januszkiewicz K."/>
            <person name="Wedrychowicz H."/>
        </authorList>
    </citation>
    <scope>NUCLEOTIDE SEQUENCE [LARGE SCALE GENOMIC DNA]</scope>
    <source>
        <strain evidence="4 5">DSM 27063</strain>
    </source>
</reference>
<comment type="similarity">
    <text evidence="1 3">Belongs to the short-chain dehydrogenases/reductases (SDR) family.</text>
</comment>
<dbReference type="STRING" id="1168035.SAMN05444280_101206"/>
<evidence type="ECO:0000256" key="3">
    <source>
        <dbReference type="RuleBase" id="RU000363"/>
    </source>
</evidence>
<dbReference type="Gene3D" id="3.40.50.720">
    <property type="entry name" value="NAD(P)-binding Rossmann-like Domain"/>
    <property type="match status" value="1"/>
</dbReference>
<dbReference type="PIRSF" id="PIRSF000126">
    <property type="entry name" value="11-beta-HSD1"/>
    <property type="match status" value="1"/>
</dbReference>
<dbReference type="InterPro" id="IPR036291">
    <property type="entry name" value="NAD(P)-bd_dom_sf"/>
</dbReference>
<organism evidence="4 5">
    <name type="scientific">Tangfeifania diversioriginum</name>
    <dbReference type="NCBI Taxonomy" id="1168035"/>
    <lineage>
        <taxon>Bacteria</taxon>
        <taxon>Pseudomonadati</taxon>
        <taxon>Bacteroidota</taxon>
        <taxon>Bacteroidia</taxon>
        <taxon>Marinilabiliales</taxon>
        <taxon>Prolixibacteraceae</taxon>
        <taxon>Tangfeifania</taxon>
    </lineage>
</organism>
<evidence type="ECO:0000256" key="1">
    <source>
        <dbReference type="ARBA" id="ARBA00006484"/>
    </source>
</evidence>
<evidence type="ECO:0000256" key="2">
    <source>
        <dbReference type="ARBA" id="ARBA00023002"/>
    </source>
</evidence>
<dbReference type="PANTHER" id="PTHR42901:SF1">
    <property type="entry name" value="ALCOHOL DEHYDROGENASE"/>
    <property type="match status" value="1"/>
</dbReference>
<gene>
    <name evidence="4" type="ORF">SAMN05444280_101206</name>
</gene>
<accession>A0A1M6AHJ6</accession>
<dbReference type="CDD" id="cd05233">
    <property type="entry name" value="SDR_c"/>
    <property type="match status" value="1"/>
</dbReference>
<keyword evidence="2" id="KW-0560">Oxidoreductase</keyword>
<dbReference type="InterPro" id="IPR002347">
    <property type="entry name" value="SDR_fam"/>
</dbReference>
<dbReference type="PRINTS" id="PR00080">
    <property type="entry name" value="SDRFAMILY"/>
</dbReference>
<evidence type="ECO:0000313" key="4">
    <source>
        <dbReference type="EMBL" id="SHI35897.1"/>
    </source>
</evidence>
<keyword evidence="5" id="KW-1185">Reference proteome</keyword>
<dbReference type="SUPFAM" id="SSF51735">
    <property type="entry name" value="NAD(P)-binding Rossmann-fold domains"/>
    <property type="match status" value="1"/>
</dbReference>
<dbReference type="Pfam" id="PF00106">
    <property type="entry name" value="adh_short"/>
    <property type="match status" value="1"/>
</dbReference>
<evidence type="ECO:0000313" key="5">
    <source>
        <dbReference type="Proteomes" id="UP000184050"/>
    </source>
</evidence>
<dbReference type="PANTHER" id="PTHR42901">
    <property type="entry name" value="ALCOHOL DEHYDROGENASE"/>
    <property type="match status" value="1"/>
</dbReference>
<dbReference type="GO" id="GO:0016491">
    <property type="term" value="F:oxidoreductase activity"/>
    <property type="evidence" value="ECO:0007669"/>
    <property type="project" value="UniProtKB-KW"/>
</dbReference>
<dbReference type="AlphaFoldDB" id="A0A1M6AHJ6"/>
<sequence length="275" mass="30763">MIFMEDKGEKQYVLITGASCGLGKELAKECAKRRMDLLLTALPNEEISTLGEEFSQKYGVEVNTFEADLTKPEELKKLAASISEKYEVKILINNAGLGGAKTFLDATTEYIEQIVLLNMNALVLLTRLMLPNLKRQKNAYILNIASMASFSPMPFKTVYPASKAFVYSFSRGLDAELKGTGVSVSVAHPGGMRTNAEVTHSIENYNFLIRSTTLSVEKVAQICIKSLLKRKRTIIPGVINKLSWVLLKITPLWMRLKMMRASISKDIEQQNNFQK</sequence>
<dbReference type="EMBL" id="FQZE01000001">
    <property type="protein sequence ID" value="SHI35897.1"/>
    <property type="molecule type" value="Genomic_DNA"/>
</dbReference>
<protein>
    <recommendedName>
        <fullName evidence="6">Short-chain dehydrogenase</fullName>
    </recommendedName>
</protein>
<dbReference type="PRINTS" id="PR00081">
    <property type="entry name" value="GDHRDH"/>
</dbReference>
<evidence type="ECO:0008006" key="6">
    <source>
        <dbReference type="Google" id="ProtNLM"/>
    </source>
</evidence>
<dbReference type="OrthoDB" id="9808814at2"/>
<proteinExistence type="inferred from homology"/>